<reference evidence="2 3" key="1">
    <citation type="submission" date="2024-03" db="EMBL/GenBank/DDBJ databases">
        <authorList>
            <person name="Martinez-Hernandez J."/>
        </authorList>
    </citation>
    <scope>NUCLEOTIDE SEQUENCE [LARGE SCALE GENOMIC DNA]</scope>
</reference>
<dbReference type="EMBL" id="CAXHTB010000014">
    <property type="protein sequence ID" value="CAL0319870.1"/>
    <property type="molecule type" value="Genomic_DNA"/>
</dbReference>
<comment type="caution">
    <text evidence="2">The sequence shown here is derived from an EMBL/GenBank/DDBJ whole genome shotgun (WGS) entry which is preliminary data.</text>
</comment>
<evidence type="ECO:0000313" key="3">
    <source>
        <dbReference type="Proteomes" id="UP001497480"/>
    </source>
</evidence>
<dbReference type="AlphaFoldDB" id="A0AAV1XDN6"/>
<proteinExistence type="predicted"/>
<keyword evidence="1" id="KW-1133">Transmembrane helix</keyword>
<organism evidence="2 3">
    <name type="scientific">Lupinus luteus</name>
    <name type="common">European yellow lupine</name>
    <dbReference type="NCBI Taxonomy" id="3873"/>
    <lineage>
        <taxon>Eukaryota</taxon>
        <taxon>Viridiplantae</taxon>
        <taxon>Streptophyta</taxon>
        <taxon>Embryophyta</taxon>
        <taxon>Tracheophyta</taxon>
        <taxon>Spermatophyta</taxon>
        <taxon>Magnoliopsida</taxon>
        <taxon>eudicotyledons</taxon>
        <taxon>Gunneridae</taxon>
        <taxon>Pentapetalae</taxon>
        <taxon>rosids</taxon>
        <taxon>fabids</taxon>
        <taxon>Fabales</taxon>
        <taxon>Fabaceae</taxon>
        <taxon>Papilionoideae</taxon>
        <taxon>50 kb inversion clade</taxon>
        <taxon>genistoids sensu lato</taxon>
        <taxon>core genistoids</taxon>
        <taxon>Genisteae</taxon>
        <taxon>Lupinus</taxon>
    </lineage>
</organism>
<accession>A0AAV1XDN6</accession>
<feature type="transmembrane region" description="Helical" evidence="1">
    <location>
        <begin position="91"/>
        <end position="122"/>
    </location>
</feature>
<keyword evidence="1" id="KW-0812">Transmembrane</keyword>
<keyword evidence="3" id="KW-1185">Reference proteome</keyword>
<sequence length="205" mass="23964">MNDLRFMYAVKNNVMINWPEEILKVMYSVSTSQSKLLPHNIFISRVVGYFHIDVSYTIIVEYTDKDHLIGESLIHKMGIYKFGNTWNFTHLLLHFFIFISLASILHLFLLLSRFFIFFIFYLRRKLVKSSKFFASNPTSIAEIHLQSLKSTSFVEIPSESSFIRSNRPKSNFAWLTRNGSHLWGFETYGVVPNIVTMVKYALLGK</sequence>
<name>A0AAV1XDN6_LUPLU</name>
<gene>
    <name evidence="2" type="ORF">LLUT_LOCUS20930</name>
</gene>
<evidence type="ECO:0000313" key="2">
    <source>
        <dbReference type="EMBL" id="CAL0319870.1"/>
    </source>
</evidence>
<evidence type="ECO:0000256" key="1">
    <source>
        <dbReference type="SAM" id="Phobius"/>
    </source>
</evidence>
<keyword evidence="1" id="KW-0472">Membrane</keyword>
<dbReference type="Proteomes" id="UP001497480">
    <property type="component" value="Unassembled WGS sequence"/>
</dbReference>
<protein>
    <submittedName>
        <fullName evidence="2">Uncharacterized protein</fullName>
    </submittedName>
</protein>